<dbReference type="InterPro" id="IPR037682">
    <property type="entry name" value="TonB_C"/>
</dbReference>
<dbReference type="Pfam" id="PF03544">
    <property type="entry name" value="TonB_C"/>
    <property type="match status" value="1"/>
</dbReference>
<proteinExistence type="predicted"/>
<feature type="domain" description="TonB C-terminal" evidence="2">
    <location>
        <begin position="271"/>
        <end position="363"/>
    </location>
</feature>
<organism evidence="3 4">
    <name type="scientific">Blastomonas aquatica</name>
    <dbReference type="NCBI Taxonomy" id="1510276"/>
    <lineage>
        <taxon>Bacteria</taxon>
        <taxon>Pseudomonadati</taxon>
        <taxon>Pseudomonadota</taxon>
        <taxon>Alphaproteobacteria</taxon>
        <taxon>Sphingomonadales</taxon>
        <taxon>Sphingomonadaceae</taxon>
        <taxon>Blastomonas</taxon>
    </lineage>
</organism>
<evidence type="ECO:0000256" key="1">
    <source>
        <dbReference type="SAM" id="SignalP"/>
    </source>
</evidence>
<accession>A0ABQ1JG47</accession>
<protein>
    <recommendedName>
        <fullName evidence="2">TonB C-terminal domain-containing protein</fullName>
    </recommendedName>
</protein>
<dbReference type="EMBL" id="BMGD01000004">
    <property type="protein sequence ID" value="GGB68046.1"/>
    <property type="molecule type" value="Genomic_DNA"/>
</dbReference>
<feature type="chain" id="PRO_5045275937" description="TonB C-terminal domain-containing protein" evidence="1">
    <location>
        <begin position="25"/>
        <end position="363"/>
    </location>
</feature>
<sequence>MIKTVVGALLVSFASVASPPPVIAVNTPPVATGRTFIAWLPGEVRCDRSIVVPEFLERPLTVLGWNNTAQTGSVTYVFDIDSSGRTMSIRKLAKDVRAIGSDDIAPALAASRFTAGQARTSCTIAFTPRQSSLDATSVADLTAYSVNTISGPLPKEAWERIYSQGDCRDDRALGLRARVFPNFKAIPATPGVREWSMVGFDIADGGKTANIETLGGTGNAALDGASREAVAKTRYYKGGRKGCRFPYWRSPATLPAPPVADEAQFRPAGATCPSQHEWAVQPTLRFPEPYRRRAIEGWAIVTYDVAPWGEVANVQVAASQPTEDFGAQAAIVVRGGKAVTTQGFVGCVERVKFVMGSNRLDND</sequence>
<reference evidence="4" key="1">
    <citation type="journal article" date="2019" name="Int. J. Syst. Evol. Microbiol.">
        <title>The Global Catalogue of Microorganisms (GCM) 10K type strain sequencing project: providing services to taxonomists for standard genome sequencing and annotation.</title>
        <authorList>
            <consortium name="The Broad Institute Genomics Platform"/>
            <consortium name="The Broad Institute Genome Sequencing Center for Infectious Disease"/>
            <person name="Wu L."/>
            <person name="Ma J."/>
        </authorList>
    </citation>
    <scope>NUCLEOTIDE SEQUENCE [LARGE SCALE GENOMIC DNA]</scope>
    <source>
        <strain evidence="4">CGMCC 1.12851</strain>
    </source>
</reference>
<name>A0ABQ1JG47_9SPHN</name>
<evidence type="ECO:0000313" key="4">
    <source>
        <dbReference type="Proteomes" id="UP000614261"/>
    </source>
</evidence>
<gene>
    <name evidence="3" type="ORF">GCM10010833_24040</name>
</gene>
<keyword evidence="4" id="KW-1185">Reference proteome</keyword>
<dbReference type="Proteomes" id="UP000614261">
    <property type="component" value="Unassembled WGS sequence"/>
</dbReference>
<dbReference type="RefSeq" id="WP_188514690.1">
    <property type="nucleotide sequence ID" value="NZ_BMGD01000004.1"/>
</dbReference>
<evidence type="ECO:0000313" key="3">
    <source>
        <dbReference type="EMBL" id="GGB68046.1"/>
    </source>
</evidence>
<dbReference type="PROSITE" id="PS52015">
    <property type="entry name" value="TONB_CTD"/>
    <property type="match status" value="1"/>
</dbReference>
<dbReference type="Gene3D" id="3.30.2420.10">
    <property type="entry name" value="TonB"/>
    <property type="match status" value="1"/>
</dbReference>
<comment type="caution">
    <text evidence="3">The sequence shown here is derived from an EMBL/GenBank/DDBJ whole genome shotgun (WGS) entry which is preliminary data.</text>
</comment>
<feature type="signal peptide" evidence="1">
    <location>
        <begin position="1"/>
        <end position="24"/>
    </location>
</feature>
<evidence type="ECO:0000259" key="2">
    <source>
        <dbReference type="PROSITE" id="PS52015"/>
    </source>
</evidence>
<dbReference type="SUPFAM" id="SSF74653">
    <property type="entry name" value="TolA/TonB C-terminal domain"/>
    <property type="match status" value="1"/>
</dbReference>
<keyword evidence="1" id="KW-0732">Signal</keyword>